<feature type="non-terminal residue" evidence="2">
    <location>
        <position position="154"/>
    </location>
</feature>
<evidence type="ECO:0000259" key="1">
    <source>
        <dbReference type="Pfam" id="PF00651"/>
    </source>
</evidence>
<evidence type="ECO:0000313" key="2">
    <source>
        <dbReference type="EMBL" id="KIY47184.1"/>
    </source>
</evidence>
<dbReference type="Pfam" id="PF00651">
    <property type="entry name" value="BTB"/>
    <property type="match status" value="1"/>
</dbReference>
<keyword evidence="3" id="KW-1185">Reference proteome</keyword>
<dbReference type="OrthoDB" id="2593747at2759"/>
<dbReference type="InterPro" id="IPR011333">
    <property type="entry name" value="SKP1/BTB/POZ_sf"/>
</dbReference>
<dbReference type="InterPro" id="IPR000210">
    <property type="entry name" value="BTB/POZ_dom"/>
</dbReference>
<dbReference type="Gene3D" id="3.30.710.10">
    <property type="entry name" value="Potassium Channel Kv1.1, Chain A"/>
    <property type="match status" value="1"/>
</dbReference>
<reference evidence="2 3" key="1">
    <citation type="journal article" date="2015" name="Fungal Genet. Biol.">
        <title>Evolution of novel wood decay mechanisms in Agaricales revealed by the genome sequences of Fistulina hepatica and Cylindrobasidium torrendii.</title>
        <authorList>
            <person name="Floudas D."/>
            <person name="Held B.W."/>
            <person name="Riley R."/>
            <person name="Nagy L.G."/>
            <person name="Koehler G."/>
            <person name="Ransdell A.S."/>
            <person name="Younus H."/>
            <person name="Chow J."/>
            <person name="Chiniquy J."/>
            <person name="Lipzen A."/>
            <person name="Tritt A."/>
            <person name="Sun H."/>
            <person name="Haridas S."/>
            <person name="LaButti K."/>
            <person name="Ohm R.A."/>
            <person name="Kues U."/>
            <person name="Blanchette R.A."/>
            <person name="Grigoriev I.V."/>
            <person name="Minto R.E."/>
            <person name="Hibbett D.S."/>
        </authorList>
    </citation>
    <scope>NUCLEOTIDE SEQUENCE [LARGE SCALE GENOMIC DNA]</scope>
    <source>
        <strain evidence="2 3">ATCC 64428</strain>
    </source>
</reference>
<sequence>LNIVHFQVENQLFKVPKIHLIEDSVVFRDMFLSAGDGMQDGENDDHPIALDGILASDFEALLGLLYESKEIWMGMLRMAKLWEMSRVRCLAIDTLSKHHKLSPSENILLAREFSHTAWLREGYRNFVTASDPPTLEDAMTLSPETVIRLLLARE</sequence>
<gene>
    <name evidence="2" type="ORF">FISHEDRAFT_23961</name>
</gene>
<dbReference type="SUPFAM" id="SSF54695">
    <property type="entry name" value="POZ domain"/>
    <property type="match status" value="1"/>
</dbReference>
<dbReference type="EMBL" id="KN882004">
    <property type="protein sequence ID" value="KIY47184.1"/>
    <property type="molecule type" value="Genomic_DNA"/>
</dbReference>
<proteinExistence type="predicted"/>
<name>A0A0D7A9V9_9AGAR</name>
<dbReference type="Proteomes" id="UP000054144">
    <property type="component" value="Unassembled WGS sequence"/>
</dbReference>
<dbReference type="AlphaFoldDB" id="A0A0D7A9V9"/>
<accession>A0A0D7A9V9</accession>
<feature type="domain" description="BTB" evidence="1">
    <location>
        <begin position="4"/>
        <end position="97"/>
    </location>
</feature>
<organism evidence="2 3">
    <name type="scientific">Fistulina hepatica ATCC 64428</name>
    <dbReference type="NCBI Taxonomy" id="1128425"/>
    <lineage>
        <taxon>Eukaryota</taxon>
        <taxon>Fungi</taxon>
        <taxon>Dikarya</taxon>
        <taxon>Basidiomycota</taxon>
        <taxon>Agaricomycotina</taxon>
        <taxon>Agaricomycetes</taxon>
        <taxon>Agaricomycetidae</taxon>
        <taxon>Agaricales</taxon>
        <taxon>Fistulinaceae</taxon>
        <taxon>Fistulina</taxon>
    </lineage>
</organism>
<feature type="non-terminal residue" evidence="2">
    <location>
        <position position="1"/>
    </location>
</feature>
<evidence type="ECO:0000313" key="3">
    <source>
        <dbReference type="Proteomes" id="UP000054144"/>
    </source>
</evidence>
<protein>
    <recommendedName>
        <fullName evidence="1">BTB domain-containing protein</fullName>
    </recommendedName>
</protein>